<dbReference type="AlphaFoldDB" id="A0A5J4UGR3"/>
<reference evidence="2 3" key="1">
    <citation type="submission" date="2019-03" db="EMBL/GenBank/DDBJ databases">
        <title>Single cell metagenomics reveals metabolic interactions within the superorganism composed of flagellate Streblomastix strix and complex community of Bacteroidetes bacteria on its surface.</title>
        <authorList>
            <person name="Treitli S.C."/>
            <person name="Kolisko M."/>
            <person name="Husnik F."/>
            <person name="Keeling P."/>
            <person name="Hampl V."/>
        </authorList>
    </citation>
    <scope>NUCLEOTIDE SEQUENCE [LARGE SCALE GENOMIC DNA]</scope>
    <source>
        <strain evidence="2">ST1C</strain>
    </source>
</reference>
<keyword evidence="1" id="KW-1133">Transmembrane helix</keyword>
<organism evidence="2 3">
    <name type="scientific">Streblomastix strix</name>
    <dbReference type="NCBI Taxonomy" id="222440"/>
    <lineage>
        <taxon>Eukaryota</taxon>
        <taxon>Metamonada</taxon>
        <taxon>Preaxostyla</taxon>
        <taxon>Oxymonadida</taxon>
        <taxon>Streblomastigidae</taxon>
        <taxon>Streblomastix</taxon>
    </lineage>
</organism>
<proteinExistence type="predicted"/>
<protein>
    <submittedName>
        <fullName evidence="2">Uncharacterized protein</fullName>
    </submittedName>
</protein>
<dbReference type="Proteomes" id="UP000324800">
    <property type="component" value="Unassembled WGS sequence"/>
</dbReference>
<name>A0A5J4UGR3_9EUKA</name>
<keyword evidence="1" id="KW-0472">Membrane</keyword>
<dbReference type="EMBL" id="SNRW01015935">
    <property type="protein sequence ID" value="KAA6369878.1"/>
    <property type="molecule type" value="Genomic_DNA"/>
</dbReference>
<accession>A0A5J4UGR3</accession>
<keyword evidence="1" id="KW-0812">Transmembrane</keyword>
<comment type="caution">
    <text evidence="2">The sequence shown here is derived from an EMBL/GenBank/DDBJ whole genome shotgun (WGS) entry which is preliminary data.</text>
</comment>
<feature type="transmembrane region" description="Helical" evidence="1">
    <location>
        <begin position="209"/>
        <end position="235"/>
    </location>
</feature>
<gene>
    <name evidence="2" type="ORF">EZS28_034595</name>
</gene>
<sequence>MIDSKQHTVNIQLQQDDKQYEISKAHLMRGQSLLIKRSVDVDKVEHHIRIASLNAILVQEQYNTLLIAHSENPNILRQYSVLKRDLYGEDRLGIEMLCEDDLIEDKNEADLLKNEDELQQNNDIWGVDADQSNQQQQECEQNQNEGQIRIYKTEGGKQLQNSDSLSDGNQPLINNKSKSVSGYIRVGSQKAEILKKLQTKQTRQSKTSILIFSFLFISLGLVIVLFIFLYIYIFISTNFISAVDAGRAERQAIVVAEYMNIALDYSTYYMFSILTLDQDTGSELDAIYEEATGVTYPLLVSLILEYHQLYDWAYNNKEWRTAKAILNDVKLQNITIGKISVGSDMEITKSTSDELRLTRYIQ</sequence>
<evidence type="ECO:0000313" key="3">
    <source>
        <dbReference type="Proteomes" id="UP000324800"/>
    </source>
</evidence>
<evidence type="ECO:0000256" key="1">
    <source>
        <dbReference type="SAM" id="Phobius"/>
    </source>
</evidence>
<evidence type="ECO:0000313" key="2">
    <source>
        <dbReference type="EMBL" id="KAA6369878.1"/>
    </source>
</evidence>